<dbReference type="GO" id="GO:0005886">
    <property type="term" value="C:plasma membrane"/>
    <property type="evidence" value="ECO:0007669"/>
    <property type="project" value="UniProtKB-SubCell"/>
</dbReference>
<feature type="region of interest" description="Disordered" evidence="7">
    <location>
        <begin position="1"/>
        <end position="55"/>
    </location>
</feature>
<evidence type="ECO:0000256" key="5">
    <source>
        <dbReference type="ARBA" id="ARBA00022989"/>
    </source>
</evidence>
<organism evidence="9 10">
    <name type="scientific">Neisseria mucosa (strain ATCC 25996 / DSM 4631 / NCTC 10774 / M26)</name>
    <dbReference type="NCBI Taxonomy" id="546266"/>
    <lineage>
        <taxon>Bacteria</taxon>
        <taxon>Pseudomonadati</taxon>
        <taxon>Pseudomonadota</taxon>
        <taxon>Betaproteobacteria</taxon>
        <taxon>Neisseriales</taxon>
        <taxon>Neisseriaceae</taxon>
        <taxon>Neisseria</taxon>
    </lineage>
</organism>
<dbReference type="InterPro" id="IPR042217">
    <property type="entry name" value="T4SS_VirB10/TrbI"/>
</dbReference>
<name>D2ZSZ3_NEIM2</name>
<accession>D2ZSZ3</accession>
<dbReference type="eggNOG" id="COG2948">
    <property type="taxonomic scope" value="Bacteria"/>
</dbReference>
<dbReference type="NCBIfam" id="NF038091">
    <property type="entry name" value="T4SS_VirB10"/>
    <property type="match status" value="1"/>
</dbReference>
<evidence type="ECO:0000256" key="1">
    <source>
        <dbReference type="ARBA" id="ARBA00004162"/>
    </source>
</evidence>
<evidence type="ECO:0000256" key="2">
    <source>
        <dbReference type="ARBA" id="ARBA00010265"/>
    </source>
</evidence>
<evidence type="ECO:0000256" key="6">
    <source>
        <dbReference type="ARBA" id="ARBA00023136"/>
    </source>
</evidence>
<feature type="transmembrane region" description="Helical" evidence="8">
    <location>
        <begin position="71"/>
        <end position="92"/>
    </location>
</feature>
<dbReference type="Gene3D" id="2.40.128.260">
    <property type="entry name" value="Type IV secretion system, VirB10/TraB/TrbI"/>
    <property type="match status" value="2"/>
</dbReference>
<dbReference type="STRING" id="546266.NEIMUCOT_03726"/>
<keyword evidence="4 8" id="KW-0812">Transmembrane</keyword>
<dbReference type="InterPro" id="IPR047695">
    <property type="entry name" value="T4SS_VirB10/PtlG"/>
</dbReference>
<keyword evidence="6 8" id="KW-0472">Membrane</keyword>
<feature type="region of interest" description="Disordered" evidence="7">
    <location>
        <begin position="132"/>
        <end position="228"/>
    </location>
</feature>
<proteinExistence type="inferred from homology"/>
<keyword evidence="3" id="KW-1003">Cell membrane</keyword>
<comment type="caution">
    <text evidence="9">The sequence shown here is derived from an EMBL/GenBank/DDBJ whole genome shotgun (WGS) entry which is preliminary data.</text>
</comment>
<feature type="compositionally biased region" description="Basic and acidic residues" evidence="7">
    <location>
        <begin position="32"/>
        <end position="43"/>
    </location>
</feature>
<reference evidence="9 10" key="1">
    <citation type="submission" date="2009-10" db="EMBL/GenBank/DDBJ databases">
        <authorList>
            <person name="Weinstock G."/>
            <person name="Sodergren E."/>
            <person name="Clifton S."/>
            <person name="Fulton L."/>
            <person name="Fulton B."/>
            <person name="Courtney L."/>
            <person name="Fronick C."/>
            <person name="Harrison M."/>
            <person name="Strong C."/>
            <person name="Farmer C."/>
            <person name="Delahaunty K."/>
            <person name="Markovic C."/>
            <person name="Hall O."/>
            <person name="Minx P."/>
            <person name="Tomlinson C."/>
            <person name="Mitreva M."/>
            <person name="Nelson J."/>
            <person name="Hou S."/>
            <person name="Wollam A."/>
            <person name="Pepin K.H."/>
            <person name="Johnson M."/>
            <person name="Bhonagiri V."/>
            <person name="Nash W.E."/>
            <person name="Warren W."/>
            <person name="Chinwalla A."/>
            <person name="Mardis E.R."/>
            <person name="Wilson R.K."/>
        </authorList>
    </citation>
    <scope>NUCLEOTIDE SEQUENCE [LARGE SCALE GENOMIC DNA]</scope>
    <source>
        <strain evidence="10">ATCC 25996 / DSM 4631 / NCTC 10774 / M26</strain>
    </source>
</reference>
<dbReference type="AlphaFoldDB" id="D2ZSZ3"/>
<comment type="similarity">
    <text evidence="2">Belongs to the TrbI/VirB10 family.</text>
</comment>
<keyword evidence="5 8" id="KW-1133">Transmembrane helix</keyword>
<evidence type="ECO:0000256" key="7">
    <source>
        <dbReference type="SAM" id="MobiDB-lite"/>
    </source>
</evidence>
<sequence>MNLNPNKQPDEYDDGSQGSIEPFENSLTAQTRHNEDFRPHQNLKDSLPGSEAERGIPQDLSVRKISTMQKVGMLVVGIFGVGLVVAGVARYGQDWFKKEPKPEQFQTASEGGQKHDFGRSQREVLDEKANEMPEVVAASEPEEKKEPETMPQVETPENAPAPAVVEPPPDLRLTSPLTFDEDGGTADRLAAGGADGSAALTQASPYPTAFPDGDSSLGGAGGQSQQKGLAGRLNASVFTPGSAALRGNMDFLLGRTTGISCSLMTRIVTTYPGITKCQVMNDVYSANGKVLLVEKGSVIHGEQQSALTHGQARVFVAWTTIETPNGVSVSIDSLGADPLGGSGHPARINSHFWRRIGGAVMISMVDDTINAYGRRSSNKGSSNNVSFESTTEAAQDIATEVLKNSINIPPTGYVNQGERIMVYVARDVDFSNVYELVHTD</sequence>
<evidence type="ECO:0000313" key="9">
    <source>
        <dbReference type="EMBL" id="EFC89926.1"/>
    </source>
</evidence>
<feature type="compositionally biased region" description="Low complexity" evidence="7">
    <location>
        <begin position="149"/>
        <end position="164"/>
    </location>
</feature>
<dbReference type="CDD" id="cd16429">
    <property type="entry name" value="VirB10"/>
    <property type="match status" value="1"/>
</dbReference>
<feature type="compositionally biased region" description="Low complexity" evidence="7">
    <location>
        <begin position="186"/>
        <end position="199"/>
    </location>
</feature>
<dbReference type="RefSeq" id="WP_003740929.1">
    <property type="nucleotide sequence ID" value="NZ_ACDX02000001.1"/>
</dbReference>
<dbReference type="Pfam" id="PF03743">
    <property type="entry name" value="TrbI"/>
    <property type="match status" value="1"/>
</dbReference>
<gene>
    <name evidence="9" type="ORF">NEIMUCOT_03726</name>
</gene>
<evidence type="ECO:0000256" key="3">
    <source>
        <dbReference type="ARBA" id="ARBA00022475"/>
    </source>
</evidence>
<feature type="region of interest" description="Disordered" evidence="7">
    <location>
        <begin position="101"/>
        <end position="120"/>
    </location>
</feature>
<dbReference type="InterPro" id="IPR005498">
    <property type="entry name" value="T4SS_VirB10/TraB/TrbI"/>
</dbReference>
<dbReference type="EMBL" id="ACDX02000001">
    <property type="protein sequence ID" value="EFC89926.1"/>
    <property type="molecule type" value="Genomic_DNA"/>
</dbReference>
<evidence type="ECO:0000313" key="10">
    <source>
        <dbReference type="Proteomes" id="UP000003344"/>
    </source>
</evidence>
<evidence type="ECO:0000256" key="8">
    <source>
        <dbReference type="SAM" id="Phobius"/>
    </source>
</evidence>
<comment type="subcellular location">
    <subcellularLocation>
        <location evidence="1">Cell membrane</location>
        <topology evidence="1">Single-pass membrane protein</topology>
    </subcellularLocation>
</comment>
<protein>
    <submittedName>
        <fullName evidence="9">Bacterial conjugation TrbI-like protein</fullName>
    </submittedName>
</protein>
<dbReference type="Proteomes" id="UP000003344">
    <property type="component" value="Unassembled WGS sequence"/>
</dbReference>
<evidence type="ECO:0000256" key="4">
    <source>
        <dbReference type="ARBA" id="ARBA00022692"/>
    </source>
</evidence>